<sequence length="73" mass="8751">MMFLYVVLAVVSSIFFAYQMVPEKQYFAHFSKEVYVLLGVLLGTVWPVSWLFFLVWWLSGWIADYLKEVKYKK</sequence>
<keyword evidence="3" id="KW-1185">Reference proteome</keyword>
<evidence type="ECO:0000256" key="1">
    <source>
        <dbReference type="SAM" id="Phobius"/>
    </source>
</evidence>
<keyword evidence="1" id="KW-0472">Membrane</keyword>
<feature type="transmembrane region" description="Helical" evidence="1">
    <location>
        <begin position="35"/>
        <end position="63"/>
    </location>
</feature>
<accession>A0A1J0MFL2</accession>
<organism evidence="2 3">
    <name type="scientific">Pectobacterium phage PP101</name>
    <dbReference type="NCBI Taxonomy" id="1916414"/>
    <lineage>
        <taxon>Viruses</taxon>
        <taxon>Duplodnaviria</taxon>
        <taxon>Heunggongvirae</taxon>
        <taxon>Uroviricota</taxon>
        <taxon>Caudoviricetes</taxon>
        <taxon>Chaseviridae</taxon>
        <taxon>Cleopatravirinae</taxon>
        <taxon>Suwonvirus</taxon>
        <taxon>Suwonvirus PP101</taxon>
    </lineage>
</organism>
<gene>
    <name evidence="2" type="ORF">PP101_10</name>
</gene>
<reference evidence="2 3" key="1">
    <citation type="submission" date="2018-04" db="EMBL/GenBank/DDBJ databases">
        <authorList>
            <person name="Shneider M.M."/>
            <person name="Kabanova A.P."/>
            <person name="Vo T.N.H."/>
            <person name="Korzhenkov A."/>
            <person name="Samarov N.I."/>
            <person name="Toshchakov S.V."/>
            <person name="Miroshnikov K.K."/>
            <person name="Ignatov A.N."/>
            <person name="Kulikov E.E."/>
            <person name="Miroshnikov K.A."/>
        </authorList>
    </citation>
    <scope>NUCLEOTIDE SEQUENCE [LARGE SCALE GENOMIC DNA]</scope>
</reference>
<protein>
    <submittedName>
        <fullName evidence="2">Uncharacterized protein</fullName>
    </submittedName>
</protein>
<keyword evidence="1" id="KW-0812">Transmembrane</keyword>
<dbReference type="Proteomes" id="UP000224355">
    <property type="component" value="Segment"/>
</dbReference>
<evidence type="ECO:0000313" key="2">
    <source>
        <dbReference type="EMBL" id="APD19738.1"/>
    </source>
</evidence>
<name>A0A1J0MFL2_9CAUD</name>
<proteinExistence type="predicted"/>
<keyword evidence="1" id="KW-1133">Transmembrane helix</keyword>
<evidence type="ECO:0000313" key="3">
    <source>
        <dbReference type="Proteomes" id="UP000224355"/>
    </source>
</evidence>
<dbReference type="EMBL" id="KY087898">
    <property type="protein sequence ID" value="APD19738.1"/>
    <property type="molecule type" value="Genomic_DNA"/>
</dbReference>